<dbReference type="InterPro" id="IPR008258">
    <property type="entry name" value="Transglycosylase_SLT_dom_1"/>
</dbReference>
<sequence length="169" mass="19383">MFVKSDWMGRWMYPIRYMEDIRASASNYNIDPHLVAAIIRAETNFSTGAESAKGALGLMQIMPETADWIMEKAGFTGITKEMLRHRADVSIELGSWYLGSLHKQFNGNSVAVVAAYNAGPGNVSKWLNNGQWDGKLENISQVPFGETRHYVQRVFYYYNKYKDFYPKFE</sequence>
<evidence type="ECO:0000259" key="1">
    <source>
        <dbReference type="Pfam" id="PF01464"/>
    </source>
</evidence>
<dbReference type="EMBL" id="BOVJ01000102">
    <property type="protein sequence ID" value="GIQ64664.1"/>
    <property type="molecule type" value="Genomic_DNA"/>
</dbReference>
<dbReference type="Pfam" id="PF01464">
    <property type="entry name" value="SLT"/>
    <property type="match status" value="1"/>
</dbReference>
<dbReference type="Proteomes" id="UP000680304">
    <property type="component" value="Unassembled WGS sequence"/>
</dbReference>
<gene>
    <name evidence="2" type="ORF">PACILC2_32320</name>
</gene>
<dbReference type="Gene3D" id="1.10.530.10">
    <property type="match status" value="1"/>
</dbReference>
<keyword evidence="3" id="KW-1185">Reference proteome</keyword>
<evidence type="ECO:0000313" key="2">
    <source>
        <dbReference type="EMBL" id="GIQ64664.1"/>
    </source>
</evidence>
<name>A0ABQ4N8V9_9BACL</name>
<proteinExistence type="predicted"/>
<comment type="caution">
    <text evidence="2">The sequence shown here is derived from an EMBL/GenBank/DDBJ whole genome shotgun (WGS) entry which is preliminary data.</text>
</comment>
<dbReference type="CDD" id="cd16896">
    <property type="entry name" value="LT_Slt70-like"/>
    <property type="match status" value="1"/>
</dbReference>
<protein>
    <submittedName>
        <fullName evidence="2">Lytic transglycosylase</fullName>
    </submittedName>
</protein>
<dbReference type="SUPFAM" id="SSF53955">
    <property type="entry name" value="Lysozyme-like"/>
    <property type="match status" value="1"/>
</dbReference>
<dbReference type="InterPro" id="IPR023346">
    <property type="entry name" value="Lysozyme-like_dom_sf"/>
</dbReference>
<evidence type="ECO:0000313" key="3">
    <source>
        <dbReference type="Proteomes" id="UP000680304"/>
    </source>
</evidence>
<dbReference type="PANTHER" id="PTHR37423:SF5">
    <property type="entry name" value="SOLUBLE LYTIC MUREIN TRANSGLYCOSYLASE"/>
    <property type="match status" value="1"/>
</dbReference>
<accession>A0ABQ4N8V9</accession>
<reference evidence="2 3" key="1">
    <citation type="submission" date="2021-04" db="EMBL/GenBank/DDBJ databases">
        <title>Draft genome sequence of Paenibacillus cisolokensis, LC2-13A.</title>
        <authorList>
            <person name="Uke A."/>
            <person name="Chhe C."/>
            <person name="Baramee S."/>
            <person name="Kosugi A."/>
        </authorList>
    </citation>
    <scope>NUCLEOTIDE SEQUENCE [LARGE SCALE GENOMIC DNA]</scope>
    <source>
        <strain evidence="2 3">LC2-13A</strain>
    </source>
</reference>
<dbReference type="PANTHER" id="PTHR37423">
    <property type="entry name" value="SOLUBLE LYTIC MUREIN TRANSGLYCOSYLASE-RELATED"/>
    <property type="match status" value="1"/>
</dbReference>
<feature type="domain" description="Transglycosylase SLT" evidence="1">
    <location>
        <begin position="21"/>
        <end position="135"/>
    </location>
</feature>
<dbReference type="RefSeq" id="WP_244863519.1">
    <property type="nucleotide sequence ID" value="NZ_BOVJ01000102.1"/>
</dbReference>
<organism evidence="2 3">
    <name type="scientific">Paenibacillus cisolokensis</name>
    <dbReference type="NCBI Taxonomy" id="1658519"/>
    <lineage>
        <taxon>Bacteria</taxon>
        <taxon>Bacillati</taxon>
        <taxon>Bacillota</taxon>
        <taxon>Bacilli</taxon>
        <taxon>Bacillales</taxon>
        <taxon>Paenibacillaceae</taxon>
        <taxon>Paenibacillus</taxon>
    </lineage>
</organism>